<keyword evidence="1" id="KW-0472">Membrane</keyword>
<feature type="transmembrane region" description="Helical" evidence="1">
    <location>
        <begin position="105"/>
        <end position="122"/>
    </location>
</feature>
<protein>
    <submittedName>
        <fullName evidence="2">Uncharacterized protein</fullName>
    </submittedName>
</protein>
<evidence type="ECO:0000313" key="2">
    <source>
        <dbReference type="EMBL" id="ORD95533.1"/>
    </source>
</evidence>
<reference evidence="2 3" key="1">
    <citation type="journal article" date="2017" name="Environ. Microbiol.">
        <title>Decay of the glycolytic pathway and adaptation to intranuclear parasitism within Enterocytozoonidae microsporidia.</title>
        <authorList>
            <person name="Wiredu Boakye D."/>
            <person name="Jaroenlak P."/>
            <person name="Prachumwat A."/>
            <person name="Williams T.A."/>
            <person name="Bateman K.S."/>
            <person name="Itsathitphaisarn O."/>
            <person name="Sritunyalucksana K."/>
            <person name="Paszkiewicz K.H."/>
            <person name="Moore K.A."/>
            <person name="Stentiford G.D."/>
            <person name="Williams B.A."/>
        </authorList>
    </citation>
    <scope>NUCLEOTIDE SEQUENCE [LARGE SCALE GENOMIC DNA]</scope>
    <source>
        <strain evidence="2 3">GB1</strain>
    </source>
</reference>
<proteinExistence type="predicted"/>
<organism evidence="2 3">
    <name type="scientific">Hepatospora eriocheir</name>
    <dbReference type="NCBI Taxonomy" id="1081669"/>
    <lineage>
        <taxon>Eukaryota</taxon>
        <taxon>Fungi</taxon>
        <taxon>Fungi incertae sedis</taxon>
        <taxon>Microsporidia</taxon>
        <taxon>Hepatosporidae</taxon>
        <taxon>Hepatospora</taxon>
    </lineage>
</organism>
<dbReference type="EMBL" id="LVKB01000267">
    <property type="protein sequence ID" value="ORD95533.1"/>
    <property type="molecule type" value="Genomic_DNA"/>
</dbReference>
<accession>A0A1X0Q722</accession>
<evidence type="ECO:0000313" key="3">
    <source>
        <dbReference type="Proteomes" id="UP000192356"/>
    </source>
</evidence>
<evidence type="ECO:0000256" key="1">
    <source>
        <dbReference type="SAM" id="Phobius"/>
    </source>
</evidence>
<dbReference type="VEuPathDB" id="MicrosporidiaDB:HERIO_2417"/>
<gene>
    <name evidence="2" type="ORF">HERIO_2417</name>
</gene>
<keyword evidence="1" id="KW-1133">Transmembrane helix</keyword>
<dbReference type="VEuPathDB" id="MicrosporidiaDB:A0H76_1721"/>
<sequence>MKNTNLNNLRDGIAYALPLLIMGIISGYYINVIFSLCLNGSTTLQKIPGINQCLGIIIIILLTTIIINLINVLYNLAMKYIYSDDIDKDELEDTILNYDKKIIQNLFNSQFIILIIYFIASLDTINQLLIRTVLFMSNILFDILLPDLDDSKSFKYLYKTINFFITISMLYLLNPQNLGQFAILSSINLILLFSKEYFLTKETSILTRKTASLAYLNLCILQTFVLANENLITNTLTNSLENYINIVVLSGIIRKIFDTLFAKEEN</sequence>
<dbReference type="Proteomes" id="UP000192356">
    <property type="component" value="Unassembled WGS sequence"/>
</dbReference>
<keyword evidence="3" id="KW-1185">Reference proteome</keyword>
<comment type="caution">
    <text evidence="2">The sequence shown here is derived from an EMBL/GenBank/DDBJ whole genome shotgun (WGS) entry which is preliminary data.</text>
</comment>
<feature type="transmembrane region" description="Helical" evidence="1">
    <location>
        <begin position="12"/>
        <end position="34"/>
    </location>
</feature>
<keyword evidence="1" id="KW-0812">Transmembrane</keyword>
<name>A0A1X0Q722_9MICR</name>
<dbReference type="AlphaFoldDB" id="A0A1X0Q722"/>
<feature type="transmembrane region" description="Helical" evidence="1">
    <location>
        <begin position="54"/>
        <end position="74"/>
    </location>
</feature>